<evidence type="ECO:0000313" key="2">
    <source>
        <dbReference type="Proteomes" id="UP000557307"/>
    </source>
</evidence>
<comment type="caution">
    <text evidence="1">The sequence shown here is derived from an EMBL/GenBank/DDBJ whole genome shotgun (WGS) entry which is preliminary data.</text>
</comment>
<proteinExistence type="predicted"/>
<dbReference type="AlphaFoldDB" id="A0A840TUF2"/>
<sequence>MTYCPKTIAETDNQLKINDISIPKLKRGQLNTYNSTQIKAVGVDAFLDLVCETEPIQPPDLGFTEAEWDEMETLLQD</sequence>
<name>A0A840TUF2_9BACT</name>
<protein>
    <submittedName>
        <fullName evidence="1">Uncharacterized protein</fullName>
    </submittedName>
</protein>
<reference evidence="1 2" key="1">
    <citation type="submission" date="2020-08" db="EMBL/GenBank/DDBJ databases">
        <title>Genomic Encyclopedia of Type Strains, Phase IV (KMG-IV): sequencing the most valuable type-strain genomes for metagenomic binning, comparative biology and taxonomic classification.</title>
        <authorList>
            <person name="Goeker M."/>
        </authorList>
    </citation>
    <scope>NUCLEOTIDE SEQUENCE [LARGE SCALE GENOMIC DNA]</scope>
    <source>
        <strain evidence="1 2">DSM 105074</strain>
    </source>
</reference>
<gene>
    <name evidence="1" type="ORF">HNQ92_005036</name>
</gene>
<dbReference type="EMBL" id="JACHGF010000012">
    <property type="protein sequence ID" value="MBB5286874.1"/>
    <property type="molecule type" value="Genomic_DNA"/>
</dbReference>
<dbReference type="RefSeq" id="WP_184178430.1">
    <property type="nucleotide sequence ID" value="NZ_JACHGF010000012.1"/>
</dbReference>
<keyword evidence="2" id="KW-1185">Reference proteome</keyword>
<organism evidence="1 2">
    <name type="scientific">Rhabdobacter roseus</name>
    <dbReference type="NCBI Taxonomy" id="1655419"/>
    <lineage>
        <taxon>Bacteria</taxon>
        <taxon>Pseudomonadati</taxon>
        <taxon>Bacteroidota</taxon>
        <taxon>Cytophagia</taxon>
        <taxon>Cytophagales</taxon>
        <taxon>Cytophagaceae</taxon>
        <taxon>Rhabdobacter</taxon>
    </lineage>
</organism>
<evidence type="ECO:0000313" key="1">
    <source>
        <dbReference type="EMBL" id="MBB5286874.1"/>
    </source>
</evidence>
<accession>A0A840TUF2</accession>
<dbReference type="Proteomes" id="UP000557307">
    <property type="component" value="Unassembled WGS sequence"/>
</dbReference>